<gene>
    <name evidence="4" type="ORF">F0145_09105</name>
</gene>
<evidence type="ECO:0000256" key="1">
    <source>
        <dbReference type="RuleBase" id="RU000411"/>
    </source>
</evidence>
<name>A0A5M6DMI5_9BACT</name>
<evidence type="ECO:0000313" key="4">
    <source>
        <dbReference type="EMBL" id="KAA5547472.1"/>
    </source>
</evidence>
<comment type="caution">
    <text evidence="4">The sequence shown here is derived from an EMBL/GenBank/DDBJ whole genome shotgun (WGS) entry which is preliminary data.</text>
</comment>
<reference evidence="4 5" key="1">
    <citation type="submission" date="2019-09" db="EMBL/GenBank/DDBJ databases">
        <title>Genome sequence and assembly of Adhaeribacter sp.</title>
        <authorList>
            <person name="Chhetri G."/>
        </authorList>
    </citation>
    <scope>NUCLEOTIDE SEQUENCE [LARGE SCALE GENOMIC DNA]</scope>
    <source>
        <strain evidence="4 5">DK36</strain>
    </source>
</reference>
<dbReference type="PANTHER" id="PTHR11461:SF211">
    <property type="entry name" value="GH10112P-RELATED"/>
    <property type="match status" value="1"/>
</dbReference>
<proteinExistence type="inferred from homology"/>
<protein>
    <submittedName>
        <fullName evidence="4">Serpin family protein</fullName>
    </submittedName>
</protein>
<dbReference type="InterPro" id="IPR023795">
    <property type="entry name" value="Serpin_CS"/>
</dbReference>
<dbReference type="GO" id="GO:0005615">
    <property type="term" value="C:extracellular space"/>
    <property type="evidence" value="ECO:0007669"/>
    <property type="project" value="InterPro"/>
</dbReference>
<comment type="similarity">
    <text evidence="1">Belongs to the serpin family.</text>
</comment>
<dbReference type="InterPro" id="IPR036186">
    <property type="entry name" value="Serpin_sf"/>
</dbReference>
<dbReference type="Gene3D" id="2.30.39.10">
    <property type="entry name" value="Alpha-1-antitrypsin, domain 1"/>
    <property type="match status" value="1"/>
</dbReference>
<evidence type="ECO:0000256" key="2">
    <source>
        <dbReference type="SAM" id="MobiDB-lite"/>
    </source>
</evidence>
<feature type="domain" description="Serpin" evidence="3">
    <location>
        <begin position="70"/>
        <end position="425"/>
    </location>
</feature>
<evidence type="ECO:0000313" key="5">
    <source>
        <dbReference type="Proteomes" id="UP000323426"/>
    </source>
</evidence>
<accession>A0A5M6DMI5</accession>
<dbReference type="Proteomes" id="UP000323426">
    <property type="component" value="Unassembled WGS sequence"/>
</dbReference>
<dbReference type="InterPro" id="IPR023796">
    <property type="entry name" value="Serpin_dom"/>
</dbReference>
<organism evidence="4 5">
    <name type="scientific">Adhaeribacter rhizoryzae</name>
    <dbReference type="NCBI Taxonomy" id="2607907"/>
    <lineage>
        <taxon>Bacteria</taxon>
        <taxon>Pseudomonadati</taxon>
        <taxon>Bacteroidota</taxon>
        <taxon>Cytophagia</taxon>
        <taxon>Cytophagales</taxon>
        <taxon>Hymenobacteraceae</taxon>
        <taxon>Adhaeribacter</taxon>
    </lineage>
</organism>
<dbReference type="InterPro" id="IPR042178">
    <property type="entry name" value="Serpin_sf_1"/>
</dbReference>
<dbReference type="EMBL" id="VWSF01000005">
    <property type="protein sequence ID" value="KAA5547472.1"/>
    <property type="molecule type" value="Genomic_DNA"/>
</dbReference>
<dbReference type="PROSITE" id="PS00284">
    <property type="entry name" value="SERPIN"/>
    <property type="match status" value="1"/>
</dbReference>
<dbReference type="Pfam" id="PF00079">
    <property type="entry name" value="Serpin"/>
    <property type="match status" value="1"/>
</dbReference>
<dbReference type="CDD" id="cd19588">
    <property type="entry name" value="serpin_miropin-like"/>
    <property type="match status" value="1"/>
</dbReference>
<dbReference type="AlphaFoldDB" id="A0A5M6DMI5"/>
<dbReference type="PANTHER" id="PTHR11461">
    <property type="entry name" value="SERINE PROTEASE INHIBITOR, SERPIN"/>
    <property type="match status" value="1"/>
</dbReference>
<feature type="region of interest" description="Disordered" evidence="2">
    <location>
        <begin position="27"/>
        <end position="60"/>
    </location>
</feature>
<dbReference type="Gene3D" id="3.30.497.10">
    <property type="entry name" value="Antithrombin, subunit I, domain 2"/>
    <property type="match status" value="1"/>
</dbReference>
<dbReference type="InterPro" id="IPR000215">
    <property type="entry name" value="Serpin_fam"/>
</dbReference>
<dbReference type="SMART" id="SM00093">
    <property type="entry name" value="SERPIN"/>
    <property type="match status" value="1"/>
</dbReference>
<dbReference type="InterPro" id="IPR042185">
    <property type="entry name" value="Serpin_sf_2"/>
</dbReference>
<dbReference type="RefSeq" id="WP_150088096.1">
    <property type="nucleotide sequence ID" value="NZ_VWSF01000005.1"/>
</dbReference>
<sequence>MKINFSKTIIAALTGAILLISCQQETINPKTENPPDKTENPTPQPEEPPKKPRPPIQESSFVTGANNFTFRLFAALRNKQPDQNLFISPLGLSSVLTMVFNGADGTTKEAMRKTLDFGQQTDAEINQLFKELQATLDTQDKTVTFTSVNALWYDQIWQLQPDFVQLNKNYFGATVQAMDFNAPETKNTMNNWAKEKTQGKIDKVVTNIPEDAVMLLINAIYFKATWTYPFETHGTRKGNFRKADGSTMLADFMIRYGGKFLYYHDTDKTVLDIPYGNTQFSMTLVMPNDLVTITNLSQTLSNTQLNDWLNKSDTTRMVLRMPRFKIEYGNKLNDALTQLGMGEAFSDKANFSRMLTGGQGSKLSELAQKTFVVVNEEGTEAAAVTTAITVPTSAPPTIMIDRPFIFLIREKSTNAIIFMGQLMSP</sequence>
<dbReference type="SUPFAM" id="SSF56574">
    <property type="entry name" value="Serpins"/>
    <property type="match status" value="1"/>
</dbReference>
<keyword evidence="5" id="KW-1185">Reference proteome</keyword>
<evidence type="ECO:0000259" key="3">
    <source>
        <dbReference type="SMART" id="SM00093"/>
    </source>
</evidence>
<dbReference type="GO" id="GO:0004867">
    <property type="term" value="F:serine-type endopeptidase inhibitor activity"/>
    <property type="evidence" value="ECO:0007669"/>
    <property type="project" value="InterPro"/>
</dbReference>
<dbReference type="PROSITE" id="PS51257">
    <property type="entry name" value="PROKAR_LIPOPROTEIN"/>
    <property type="match status" value="1"/>
</dbReference>